<dbReference type="Gene3D" id="3.30.160.380">
    <property type="entry name" value="Dicer dimerisation domain"/>
    <property type="match status" value="1"/>
</dbReference>
<dbReference type="Gene3D" id="3.40.50.300">
    <property type="entry name" value="P-loop containing nucleotide triphosphate hydrolases"/>
    <property type="match status" value="1"/>
</dbReference>
<dbReference type="GO" id="GO:0005524">
    <property type="term" value="F:ATP binding"/>
    <property type="evidence" value="ECO:0007669"/>
    <property type="project" value="UniProtKB-KW"/>
</dbReference>
<sequence length="1387" mass="156337">MAAMMFKFWKNTWRKRDSQQTEPLRPNDGAVLSGSAASQSAAVAVDLGSHTGTSADTAQTNGSSGPCAEPSSGSVRKRDQADQASSGNDKRPTKRLKLDPLFEERVRNRAEEIVVFYDPQPQVSITRLYSKLLLFDPDRRYFRRFFKNARHALQDVGACGSDLAWRKALNDIEAVEVPANDSETGEKIKTSNDMAKAKANVVSTIKNYIFAMPNIDPSSRGFNVTPKFLKLIQVLKACEPYGESFRGIIFVHRRIVANTITDVIKGLDELLGFLRPQAVHGHLNDNETLEDIMHSFRMGTINLLIATKFAEDIEFLPANCVIRYDLYESHVSYALSRARAKDQQSHHVLLAERGNDMHRRVTSAIASLDPDLQRWADSMKGDDPLVPPATIKENIEPYRSDSEDEDDPSQYLMEGVSGGRIYPADAVSVICQVTAQPYDTSENSEINVLFTYEEVYERKKRKVICTIHFPHKTSWPYKKFVGSRCKSRWLARRTACYDLCRDLYERGLLDYRVFRRGPIVSTRGQRVTYLSPVVKEEVSDDEGERRSNPARPRYCPSKSPDFWINCLSAQTSVLYPTKVILETSQTFHGKFQPVLVLTKLPLPDIPGFDLFIAQGTVQAELKAMAPITISSAQLDQLCEYTIRIYRLVCNKPAVCDVADMQYFFAPTLPDTGVLSTGEHTEAQIDWKRVEEAVDDWVKPVPTDSVEELERIMEDAIVQDRANEWIRRFQVVRIRPDLNPHSSMPSTVHGVTYQTPLERHHARRPFFTGLKNDSQPLIETVRVLQSLNHLSPLSMQQTLDNDIQCMSSSILDQPYLTRHDVVRIPECSWRLTIPASTYRSVLLLPSIMRRVDEMLLVKEVNAKYFDHIINEKHLHAALTSASAGIEYNYERQELLGDAFLKYVSSIYLFVTRPLEPEGAMHLSRQRLVSNFCLLKNAERRGLSQYIQTTVHTFKSWIPPFMQPPPGYPIVNRSSARKYEAMLERPVAADNDAMEITPDSNREAQPAVPEQPAPIGIVPERVEREPRILGDKMIADVSEAIVAAAYYSGGRDTALGIAKRLNIPLPHVDGWIDFGRKTVPPPPSTTAELKPGTLRTIEEMMGQKFRNPRFLAQAMTHTSVRHGLQVTCYERLEFLGDAILDFFVTEHLYKEYPLYGPGPLSVLKSAMVSNNTLAALAVHLGLQHHMILDSPELSYQIRHYVSVLEARKQDEYRMAEMEARPPGQYWSSLEQPKPLSDLVESLIGALYVSDGFNPSGTEAFFRRRILPFYDAHIREGKLVEHPTKTLFELVQGRGCQKIQMINVDTNNARRGEDWSTAEVVIHDIVLSSATDITFPLASRAASAAALDALAGDPDFLTVCDCREKAQEAKRIEKAKAAASGDIIMVDAGA</sequence>
<dbReference type="InterPro" id="IPR005034">
    <property type="entry name" value="Dicer_dimerisation"/>
</dbReference>
<dbReference type="OrthoDB" id="416741at2759"/>
<dbReference type="InterPro" id="IPR038248">
    <property type="entry name" value="Dicer_dimer_sf"/>
</dbReference>
<name>A0A164Z5A5_9AGAM</name>
<dbReference type="InterPro" id="IPR036389">
    <property type="entry name" value="RNase_III_sf"/>
</dbReference>
<dbReference type="GO" id="GO:0006396">
    <property type="term" value="P:RNA processing"/>
    <property type="evidence" value="ECO:0007669"/>
    <property type="project" value="InterPro"/>
</dbReference>
<dbReference type="SUPFAM" id="SSF69065">
    <property type="entry name" value="RNase III domain-like"/>
    <property type="match status" value="2"/>
</dbReference>
<dbReference type="EMBL" id="KV419396">
    <property type="protein sequence ID" value="KZS97563.1"/>
    <property type="molecule type" value="Genomic_DNA"/>
</dbReference>
<organism evidence="8 9">
    <name type="scientific">Sistotremastrum niveocremeum HHB9708</name>
    <dbReference type="NCBI Taxonomy" id="1314777"/>
    <lineage>
        <taxon>Eukaryota</taxon>
        <taxon>Fungi</taxon>
        <taxon>Dikarya</taxon>
        <taxon>Basidiomycota</taxon>
        <taxon>Agaricomycotina</taxon>
        <taxon>Agaricomycetes</taxon>
        <taxon>Sistotremastrales</taxon>
        <taxon>Sistotremastraceae</taxon>
        <taxon>Sertulicium</taxon>
        <taxon>Sertulicium niveocremeum</taxon>
    </lineage>
</organism>
<evidence type="ECO:0000313" key="9">
    <source>
        <dbReference type="Proteomes" id="UP000076722"/>
    </source>
</evidence>
<dbReference type="PANTHER" id="PTHR14950">
    <property type="entry name" value="DICER-RELATED"/>
    <property type="match status" value="1"/>
</dbReference>
<evidence type="ECO:0000256" key="6">
    <source>
        <dbReference type="SAM" id="MobiDB-lite"/>
    </source>
</evidence>
<feature type="compositionally biased region" description="Polar residues" evidence="6">
    <location>
        <begin position="50"/>
        <end position="64"/>
    </location>
</feature>
<evidence type="ECO:0000256" key="4">
    <source>
        <dbReference type="ARBA" id="ARBA00022806"/>
    </source>
</evidence>
<evidence type="ECO:0000256" key="5">
    <source>
        <dbReference type="ARBA" id="ARBA00022840"/>
    </source>
</evidence>
<dbReference type="Pfam" id="PF00636">
    <property type="entry name" value="Ribonuclease_3"/>
    <property type="match status" value="2"/>
</dbReference>
<feature type="region of interest" description="Disordered" evidence="6">
    <location>
        <begin position="14"/>
        <end position="97"/>
    </location>
</feature>
<dbReference type="SUPFAM" id="SSF52540">
    <property type="entry name" value="P-loop containing nucleoside triphosphate hydrolases"/>
    <property type="match status" value="1"/>
</dbReference>
<reference evidence="8 9" key="1">
    <citation type="journal article" date="2016" name="Mol. Biol. Evol.">
        <title>Comparative Genomics of Early-Diverging Mushroom-Forming Fungi Provides Insights into the Origins of Lignocellulose Decay Capabilities.</title>
        <authorList>
            <person name="Nagy L.G."/>
            <person name="Riley R."/>
            <person name="Tritt A."/>
            <person name="Adam C."/>
            <person name="Daum C."/>
            <person name="Floudas D."/>
            <person name="Sun H."/>
            <person name="Yadav J.S."/>
            <person name="Pangilinan J."/>
            <person name="Larsson K.H."/>
            <person name="Matsuura K."/>
            <person name="Barry K."/>
            <person name="Labutti K."/>
            <person name="Kuo R."/>
            <person name="Ohm R.A."/>
            <person name="Bhattacharya S.S."/>
            <person name="Shirouzu T."/>
            <person name="Yoshinaga Y."/>
            <person name="Martin F.M."/>
            <person name="Grigoriev I.V."/>
            <person name="Hibbett D.S."/>
        </authorList>
    </citation>
    <scope>NUCLEOTIDE SEQUENCE [LARGE SCALE GENOMIC DNA]</scope>
    <source>
        <strain evidence="8 9">HHB9708</strain>
    </source>
</reference>
<keyword evidence="4" id="KW-0347">Helicase</keyword>
<dbReference type="Pfam" id="PF03368">
    <property type="entry name" value="Dicer_dimer"/>
    <property type="match status" value="1"/>
</dbReference>
<feature type="domain" description="RNase III" evidence="7">
    <location>
        <begin position="856"/>
        <end position="1048"/>
    </location>
</feature>
<evidence type="ECO:0000313" key="8">
    <source>
        <dbReference type="EMBL" id="KZS97563.1"/>
    </source>
</evidence>
<keyword evidence="9" id="KW-1185">Reference proteome</keyword>
<dbReference type="CDD" id="cd00593">
    <property type="entry name" value="RIBOc"/>
    <property type="match status" value="2"/>
</dbReference>
<dbReference type="InterPro" id="IPR000999">
    <property type="entry name" value="RNase_III_dom"/>
</dbReference>
<gene>
    <name evidence="8" type="ORF">SISNIDRAFT_436068</name>
</gene>
<dbReference type="SMART" id="SM00535">
    <property type="entry name" value="RIBOc"/>
    <property type="match status" value="2"/>
</dbReference>
<evidence type="ECO:0000256" key="1">
    <source>
        <dbReference type="ARBA" id="ARBA00022737"/>
    </source>
</evidence>
<feature type="compositionally biased region" description="Low complexity" evidence="6">
    <location>
        <begin position="30"/>
        <end position="45"/>
    </location>
</feature>
<protein>
    <recommendedName>
        <fullName evidence="7">RNase III domain-containing protein</fullName>
    </recommendedName>
</protein>
<dbReference type="GO" id="GO:0004386">
    <property type="term" value="F:helicase activity"/>
    <property type="evidence" value="ECO:0007669"/>
    <property type="project" value="UniProtKB-KW"/>
</dbReference>
<dbReference type="GO" id="GO:0004525">
    <property type="term" value="F:ribonuclease III activity"/>
    <property type="evidence" value="ECO:0007669"/>
    <property type="project" value="InterPro"/>
</dbReference>
<keyword evidence="3" id="KW-0378">Hydrolase</keyword>
<keyword evidence="5" id="KW-0067">ATP-binding</keyword>
<feature type="domain" description="RNase III" evidence="7">
    <location>
        <begin position="1092"/>
        <end position="1249"/>
    </location>
</feature>
<keyword evidence="2" id="KW-0547">Nucleotide-binding</keyword>
<dbReference type="PROSITE" id="PS00517">
    <property type="entry name" value="RNASE_3_1"/>
    <property type="match status" value="1"/>
</dbReference>
<dbReference type="Gene3D" id="1.10.1520.10">
    <property type="entry name" value="Ribonuclease III domain"/>
    <property type="match status" value="2"/>
</dbReference>
<feature type="compositionally biased region" description="Basic and acidic residues" evidence="6">
    <location>
        <begin position="88"/>
        <end position="97"/>
    </location>
</feature>
<dbReference type="Proteomes" id="UP000076722">
    <property type="component" value="Unassembled WGS sequence"/>
</dbReference>
<proteinExistence type="predicted"/>
<evidence type="ECO:0000259" key="7">
    <source>
        <dbReference type="PROSITE" id="PS50142"/>
    </source>
</evidence>
<evidence type="ECO:0000256" key="3">
    <source>
        <dbReference type="ARBA" id="ARBA00022801"/>
    </source>
</evidence>
<dbReference type="InterPro" id="IPR027417">
    <property type="entry name" value="P-loop_NTPase"/>
</dbReference>
<dbReference type="PROSITE" id="PS50142">
    <property type="entry name" value="RNASE_3_2"/>
    <property type="match status" value="2"/>
</dbReference>
<accession>A0A164Z5A5</accession>
<dbReference type="PANTHER" id="PTHR14950:SF37">
    <property type="entry name" value="ENDORIBONUCLEASE DICER"/>
    <property type="match status" value="1"/>
</dbReference>
<evidence type="ECO:0000256" key="2">
    <source>
        <dbReference type="ARBA" id="ARBA00022741"/>
    </source>
</evidence>
<keyword evidence="1" id="KW-0677">Repeat</keyword>
<dbReference type="STRING" id="1314777.A0A164Z5A5"/>